<evidence type="ECO:0000256" key="2">
    <source>
        <dbReference type="ARBA" id="ARBA00023125"/>
    </source>
</evidence>
<dbReference type="InterPro" id="IPR001138">
    <property type="entry name" value="Zn2Cys6_DnaBD"/>
</dbReference>
<keyword evidence="1" id="KW-0805">Transcription regulation</keyword>
<evidence type="ECO:0000313" key="6">
    <source>
        <dbReference type="EMBL" id="WQF84258.1"/>
    </source>
</evidence>
<keyword evidence="4" id="KW-0539">Nucleus</keyword>
<dbReference type="GO" id="GO:0000981">
    <property type="term" value="F:DNA-binding transcription factor activity, RNA polymerase II-specific"/>
    <property type="evidence" value="ECO:0007669"/>
    <property type="project" value="InterPro"/>
</dbReference>
<dbReference type="EMBL" id="CP137310">
    <property type="protein sequence ID" value="WQF84258.1"/>
    <property type="molecule type" value="Genomic_DNA"/>
</dbReference>
<dbReference type="PROSITE" id="PS50048">
    <property type="entry name" value="ZN2_CY6_FUNGAL_2"/>
    <property type="match status" value="1"/>
</dbReference>
<dbReference type="Gene3D" id="4.10.240.10">
    <property type="entry name" value="Zn(2)-C6 fungal-type DNA-binding domain"/>
    <property type="match status" value="1"/>
</dbReference>
<evidence type="ECO:0000313" key="7">
    <source>
        <dbReference type="Proteomes" id="UP001322277"/>
    </source>
</evidence>
<dbReference type="Pfam" id="PF00172">
    <property type="entry name" value="Zn_clus"/>
    <property type="match status" value="1"/>
</dbReference>
<dbReference type="PRINTS" id="PR00755">
    <property type="entry name" value="AFLATOXINBRP"/>
</dbReference>
<dbReference type="CDD" id="cd00067">
    <property type="entry name" value="GAL4"/>
    <property type="match status" value="1"/>
</dbReference>
<keyword evidence="2 6" id="KW-0238">DNA-binding</keyword>
<evidence type="ECO:0000256" key="1">
    <source>
        <dbReference type="ARBA" id="ARBA00023015"/>
    </source>
</evidence>
<name>A0AAX4IL17_9PEZI</name>
<dbReference type="PROSITE" id="PS00463">
    <property type="entry name" value="ZN2_CY6_FUNGAL_1"/>
    <property type="match status" value="1"/>
</dbReference>
<dbReference type="RefSeq" id="XP_062781482.1">
    <property type="nucleotide sequence ID" value="XM_062925431.1"/>
</dbReference>
<reference evidence="7" key="1">
    <citation type="journal article" date="2023" name="bioRxiv">
        <title>Complete genome of the Medicago anthracnose fungus, Colletotrichum destructivum, reveals a mini-chromosome-like region within a core chromosome.</title>
        <authorList>
            <person name="Lapalu N."/>
            <person name="Simon A."/>
            <person name="Lu A."/>
            <person name="Plaumann P.-L."/>
            <person name="Amselem J."/>
            <person name="Pigne S."/>
            <person name="Auger A."/>
            <person name="Koch C."/>
            <person name="Dallery J.-F."/>
            <person name="O'Connell R.J."/>
        </authorList>
    </citation>
    <scope>NUCLEOTIDE SEQUENCE [LARGE SCALE GENOMIC DNA]</scope>
    <source>
        <strain evidence="7">CBS 520.97</strain>
    </source>
</reference>
<dbReference type="GeneID" id="87945775"/>
<keyword evidence="7" id="KW-1185">Reference proteome</keyword>
<dbReference type="AlphaFoldDB" id="A0AAX4IL17"/>
<evidence type="ECO:0000256" key="3">
    <source>
        <dbReference type="ARBA" id="ARBA00023163"/>
    </source>
</evidence>
<dbReference type="InterPro" id="IPR036864">
    <property type="entry name" value="Zn2-C6_fun-type_DNA-bd_sf"/>
</dbReference>
<dbReference type="InterPro" id="IPR050675">
    <property type="entry name" value="OAF3"/>
</dbReference>
<dbReference type="PANTHER" id="PTHR31069">
    <property type="entry name" value="OLEATE-ACTIVATED TRANSCRIPTION FACTOR 1-RELATED"/>
    <property type="match status" value="1"/>
</dbReference>
<protein>
    <submittedName>
        <fullName evidence="6">Zn(2)Cys(6) fungal-type DNA-binding domain-containing protein</fullName>
    </submittedName>
</protein>
<dbReference type="GO" id="GO:0008270">
    <property type="term" value="F:zinc ion binding"/>
    <property type="evidence" value="ECO:0007669"/>
    <property type="project" value="InterPro"/>
</dbReference>
<proteinExistence type="predicted"/>
<dbReference type="SMART" id="SM00066">
    <property type="entry name" value="GAL4"/>
    <property type="match status" value="1"/>
</dbReference>
<dbReference type="SUPFAM" id="SSF57701">
    <property type="entry name" value="Zn2/Cys6 DNA-binding domain"/>
    <property type="match status" value="1"/>
</dbReference>
<feature type="domain" description="Zn(2)-C6 fungal-type" evidence="5">
    <location>
        <begin position="15"/>
        <end position="45"/>
    </location>
</feature>
<dbReference type="Proteomes" id="UP001322277">
    <property type="component" value="Chromosome 6"/>
</dbReference>
<evidence type="ECO:0000259" key="5">
    <source>
        <dbReference type="PROSITE" id="PS50048"/>
    </source>
</evidence>
<gene>
    <name evidence="6" type="ORF">CDEST_09272</name>
</gene>
<sequence>MPSNSKSRQRRLRHSCDGCSQAKVKCSKTRPICSRCLVCGLECFFSLSNRAGRPESAQSASFPANTVRMHVPDIPPIMNEESLMFGQHFSAGIYITEPVWHTPSTTTTKDTMSINSPAYSELAIPGVNNTNARHQAPTADICGDATFCTSSISCSAGSDADRMITTSQMQPQRGYSQSSNVAIATNMIPWESPKQQGTIPFTAIPPVIHMTAATYDTGPFNTPDGQPAVEHEQSSTRGGSLCTCFSVCLQSLETLHNASSPQVPPLDLVLSLNRKAVIGCAAILFCSRCMSQPDTHTAAMLVATVFGEIISLYQNASYIYFENETALKVTQVSSEGHLGVSLGAYKLGDEDGKWLEMEILNLEFQKLQAIYRHFRNIYADLSNDPQVSKTMIDYLDHKLSIALEVINCQRRSMRPLNCAKRTSALPRFSQSLKFSGIVTKEA</sequence>
<dbReference type="KEGG" id="cdet:87945775"/>
<organism evidence="6 7">
    <name type="scientific">Colletotrichum destructivum</name>
    <dbReference type="NCBI Taxonomy" id="34406"/>
    <lineage>
        <taxon>Eukaryota</taxon>
        <taxon>Fungi</taxon>
        <taxon>Dikarya</taxon>
        <taxon>Ascomycota</taxon>
        <taxon>Pezizomycotina</taxon>
        <taxon>Sordariomycetes</taxon>
        <taxon>Hypocreomycetidae</taxon>
        <taxon>Glomerellales</taxon>
        <taxon>Glomerellaceae</taxon>
        <taxon>Colletotrichum</taxon>
        <taxon>Colletotrichum destructivum species complex</taxon>
    </lineage>
</organism>
<dbReference type="PANTHER" id="PTHR31069:SF31">
    <property type="entry name" value="MONODICTYPHENONE CLUSTER TRANSCRIPTION FACTOR-RELATED"/>
    <property type="match status" value="1"/>
</dbReference>
<accession>A0AAX4IL17</accession>
<keyword evidence="3" id="KW-0804">Transcription</keyword>
<dbReference type="GO" id="GO:0003677">
    <property type="term" value="F:DNA binding"/>
    <property type="evidence" value="ECO:0007669"/>
    <property type="project" value="UniProtKB-KW"/>
</dbReference>
<evidence type="ECO:0000256" key="4">
    <source>
        <dbReference type="ARBA" id="ARBA00023242"/>
    </source>
</evidence>